<dbReference type="RefSeq" id="WP_007006621.1">
    <property type="nucleotide sequence ID" value="NZ_GG771223.1"/>
</dbReference>
<dbReference type="OrthoDB" id="9800709at2"/>
<evidence type="ECO:0000313" key="2">
    <source>
        <dbReference type="Proteomes" id="UP000005324"/>
    </source>
</evidence>
<dbReference type="EMBL" id="ADVL01000042">
    <property type="protein sequence ID" value="EFH13562.1"/>
    <property type="molecule type" value="Genomic_DNA"/>
</dbReference>
<dbReference type="Gene3D" id="1.10.10.10">
    <property type="entry name" value="Winged helix-like DNA-binding domain superfamily/Winged helix DNA-binding domain"/>
    <property type="match status" value="1"/>
</dbReference>
<gene>
    <name evidence="1" type="ORF">HMPREF0731_0217</name>
</gene>
<dbReference type="SUPFAM" id="SSF46785">
    <property type="entry name" value="Winged helix' DNA-binding domain"/>
    <property type="match status" value="1"/>
</dbReference>
<accession>D5RGK8</accession>
<evidence type="ECO:0000313" key="1">
    <source>
        <dbReference type="EMBL" id="EFH13562.1"/>
    </source>
</evidence>
<dbReference type="InterPro" id="IPR036390">
    <property type="entry name" value="WH_DNA-bd_sf"/>
</dbReference>
<keyword evidence="2" id="KW-1185">Reference proteome</keyword>
<dbReference type="Proteomes" id="UP000005324">
    <property type="component" value="Unassembled WGS sequence"/>
</dbReference>
<dbReference type="HOGENOM" id="CLU_125440_1_1_5"/>
<protein>
    <submittedName>
        <fullName evidence="1">Transcriptional regulator, LysR family</fullName>
    </submittedName>
</protein>
<dbReference type="PANTHER" id="PTHR30432:SF1">
    <property type="entry name" value="DNA-BINDING TRANSCRIPTIONAL DUAL REGULATOR MODE"/>
    <property type="match status" value="1"/>
</dbReference>
<comment type="caution">
    <text evidence="1">The sequence shown here is derived from an EMBL/GenBank/DDBJ whole genome shotgun (WGS) entry which is preliminary data.</text>
</comment>
<dbReference type="InterPro" id="IPR036388">
    <property type="entry name" value="WH-like_DNA-bd_sf"/>
</dbReference>
<dbReference type="AlphaFoldDB" id="D5RGK8"/>
<feature type="non-terminal residue" evidence="1">
    <location>
        <position position="107"/>
    </location>
</feature>
<dbReference type="InterPro" id="IPR051815">
    <property type="entry name" value="Molybdate_resp_trans_reg"/>
</dbReference>
<organism evidence="1 2">
    <name type="scientific">Pseudoroseomonas cervicalis ATCC 49957</name>
    <dbReference type="NCBI Taxonomy" id="525371"/>
    <lineage>
        <taxon>Bacteria</taxon>
        <taxon>Pseudomonadati</taxon>
        <taxon>Pseudomonadota</taxon>
        <taxon>Alphaproteobacteria</taxon>
        <taxon>Acetobacterales</taxon>
        <taxon>Roseomonadaceae</taxon>
        <taxon>Roseomonas</taxon>
    </lineage>
</organism>
<sequence length="107" mass="11241">MPPRRETATAAPRLSLRIELPGGARIGPGKVRLLEEIRARGSISAAGRALRMSYRRAWELADELSRQLGQPVVQAAPGGAGGGGARLTPLGEAVIARYRAIEAATMA</sequence>
<name>D5RGK8_9PROT</name>
<dbReference type="PANTHER" id="PTHR30432">
    <property type="entry name" value="TRANSCRIPTIONAL REGULATOR MODE"/>
    <property type="match status" value="1"/>
</dbReference>
<reference evidence="1 2" key="1">
    <citation type="submission" date="2010-04" db="EMBL/GenBank/DDBJ databases">
        <authorList>
            <person name="Qin X."/>
            <person name="Bachman B."/>
            <person name="Battles P."/>
            <person name="Bell A."/>
            <person name="Bess C."/>
            <person name="Bickham C."/>
            <person name="Chaboub L."/>
            <person name="Chen D."/>
            <person name="Coyle M."/>
            <person name="Deiros D.R."/>
            <person name="Dinh H."/>
            <person name="Forbes L."/>
            <person name="Fowler G."/>
            <person name="Francisco L."/>
            <person name="Fu Q."/>
            <person name="Gubbala S."/>
            <person name="Hale W."/>
            <person name="Han Y."/>
            <person name="Hemphill L."/>
            <person name="Highlander S.K."/>
            <person name="Hirani K."/>
            <person name="Hogues M."/>
            <person name="Jackson L."/>
            <person name="Jakkamsetti A."/>
            <person name="Javaid M."/>
            <person name="Jiang H."/>
            <person name="Korchina V."/>
            <person name="Kovar C."/>
            <person name="Lara F."/>
            <person name="Lee S."/>
            <person name="Mata R."/>
            <person name="Mathew T."/>
            <person name="Moen C."/>
            <person name="Morales K."/>
            <person name="Munidasa M."/>
            <person name="Nazareth L."/>
            <person name="Ngo R."/>
            <person name="Nguyen L."/>
            <person name="Okwuonu G."/>
            <person name="Ongeri F."/>
            <person name="Patil S."/>
            <person name="Petrosino J."/>
            <person name="Pham C."/>
            <person name="Pham P."/>
            <person name="Pu L.-L."/>
            <person name="Puazo M."/>
            <person name="Raj R."/>
            <person name="Reid J."/>
            <person name="Rouhana J."/>
            <person name="Saada N."/>
            <person name="Shang Y."/>
            <person name="Simmons D."/>
            <person name="Thornton R."/>
            <person name="Warren J."/>
            <person name="Weissenberger G."/>
            <person name="Zhang J."/>
            <person name="Zhang L."/>
            <person name="Zhou C."/>
            <person name="Zhu D."/>
            <person name="Muzny D."/>
            <person name="Worley K."/>
            <person name="Gibbs R."/>
        </authorList>
    </citation>
    <scope>NUCLEOTIDE SEQUENCE [LARGE SCALE GENOMIC DNA]</scope>
    <source>
        <strain evidence="1 2">ATCC 49957</strain>
    </source>
</reference>
<proteinExistence type="predicted"/>